<evidence type="ECO:0000256" key="3">
    <source>
        <dbReference type="ARBA" id="ARBA00022448"/>
    </source>
</evidence>
<dbReference type="OrthoDB" id="662756at2"/>
<evidence type="ECO:0000256" key="15">
    <source>
        <dbReference type="SAM" id="SignalP"/>
    </source>
</evidence>
<dbReference type="GO" id="GO:0009279">
    <property type="term" value="C:cell outer membrane"/>
    <property type="evidence" value="ECO:0007669"/>
    <property type="project" value="UniProtKB-SubCell"/>
</dbReference>
<keyword evidence="7 15" id="KW-0732">Signal</keyword>
<dbReference type="GO" id="GO:0015159">
    <property type="term" value="F:polysaccharide transmembrane transporter activity"/>
    <property type="evidence" value="ECO:0007669"/>
    <property type="project" value="InterPro"/>
</dbReference>
<protein>
    <submittedName>
        <fullName evidence="18">Sugar transporter</fullName>
    </submittedName>
</protein>
<comment type="similarity">
    <text evidence="2">Belongs to the BexD/CtrA/VexA family.</text>
</comment>
<evidence type="ECO:0000256" key="9">
    <source>
        <dbReference type="ARBA" id="ARBA00023065"/>
    </source>
</evidence>
<dbReference type="Pfam" id="PF22461">
    <property type="entry name" value="SLBB_2"/>
    <property type="match status" value="1"/>
</dbReference>
<organism evidence="18 19">
    <name type="scientific">Pontibacter diazotrophicus</name>
    <dbReference type="NCBI Taxonomy" id="1400979"/>
    <lineage>
        <taxon>Bacteria</taxon>
        <taxon>Pseudomonadati</taxon>
        <taxon>Bacteroidota</taxon>
        <taxon>Cytophagia</taxon>
        <taxon>Cytophagales</taxon>
        <taxon>Hymenobacteraceae</taxon>
        <taxon>Pontibacter</taxon>
    </lineage>
</organism>
<comment type="subcellular location">
    <subcellularLocation>
        <location evidence="1">Cell outer membrane</location>
        <topology evidence="1">Multi-pass membrane protein</topology>
    </subcellularLocation>
</comment>
<dbReference type="GO" id="GO:0006811">
    <property type="term" value="P:monoatomic ion transport"/>
    <property type="evidence" value="ECO:0007669"/>
    <property type="project" value="UniProtKB-KW"/>
</dbReference>
<dbReference type="PROSITE" id="PS51257">
    <property type="entry name" value="PROKAR_LIPOPROTEIN"/>
    <property type="match status" value="1"/>
</dbReference>
<gene>
    <name evidence="18" type="ORF">DXT99_25375</name>
</gene>
<feature type="signal peptide" evidence="15">
    <location>
        <begin position="1"/>
        <end position="23"/>
    </location>
</feature>
<evidence type="ECO:0000256" key="1">
    <source>
        <dbReference type="ARBA" id="ARBA00004571"/>
    </source>
</evidence>
<accession>A0A3D8L132</accession>
<feature type="domain" description="Polysaccharide export protein N-terminal" evidence="16">
    <location>
        <begin position="41"/>
        <end position="143"/>
    </location>
</feature>
<evidence type="ECO:0000256" key="4">
    <source>
        <dbReference type="ARBA" id="ARBA00022452"/>
    </source>
</evidence>
<evidence type="ECO:0000313" key="19">
    <source>
        <dbReference type="Proteomes" id="UP000256708"/>
    </source>
</evidence>
<dbReference type="Pfam" id="PF02563">
    <property type="entry name" value="Poly_export"/>
    <property type="match status" value="1"/>
</dbReference>
<evidence type="ECO:0000313" key="18">
    <source>
        <dbReference type="EMBL" id="RDV11101.1"/>
    </source>
</evidence>
<dbReference type="Gene3D" id="3.10.560.10">
    <property type="entry name" value="Outer membrane lipoprotein wza domain like"/>
    <property type="match status" value="1"/>
</dbReference>
<evidence type="ECO:0000256" key="5">
    <source>
        <dbReference type="ARBA" id="ARBA00022597"/>
    </source>
</evidence>
<keyword evidence="6" id="KW-0812">Transmembrane</keyword>
<dbReference type="GO" id="GO:0046930">
    <property type="term" value="C:pore complex"/>
    <property type="evidence" value="ECO:0007669"/>
    <property type="project" value="UniProtKB-KW"/>
</dbReference>
<keyword evidence="5 18" id="KW-0762">Sugar transport</keyword>
<keyword evidence="19" id="KW-1185">Reference proteome</keyword>
<dbReference type="PANTHER" id="PTHR33619">
    <property type="entry name" value="POLYSACCHARIDE EXPORT PROTEIN GFCE-RELATED"/>
    <property type="match status" value="1"/>
</dbReference>
<evidence type="ECO:0000256" key="2">
    <source>
        <dbReference type="ARBA" id="ARBA00009450"/>
    </source>
</evidence>
<evidence type="ECO:0000256" key="8">
    <source>
        <dbReference type="ARBA" id="ARBA00023047"/>
    </source>
</evidence>
<name>A0A3D8L132_9BACT</name>
<evidence type="ECO:0000256" key="14">
    <source>
        <dbReference type="ARBA" id="ARBA00023288"/>
    </source>
</evidence>
<keyword evidence="12" id="KW-0564">Palmitate</keyword>
<feature type="chain" id="PRO_5017793322" evidence="15">
    <location>
        <begin position="24"/>
        <end position="262"/>
    </location>
</feature>
<keyword evidence="9" id="KW-0406">Ion transport</keyword>
<keyword evidence="14" id="KW-0449">Lipoprotein</keyword>
<evidence type="ECO:0000256" key="13">
    <source>
        <dbReference type="ARBA" id="ARBA00023237"/>
    </source>
</evidence>
<evidence type="ECO:0000256" key="10">
    <source>
        <dbReference type="ARBA" id="ARBA00023114"/>
    </source>
</evidence>
<evidence type="ECO:0000259" key="16">
    <source>
        <dbReference type="Pfam" id="PF02563"/>
    </source>
</evidence>
<keyword evidence="10" id="KW-0626">Porin</keyword>
<dbReference type="AlphaFoldDB" id="A0A3D8L132"/>
<sequence>MKIKLFYLLGLLLLASCSHRNLAYLSDLQEQATYEEGITNDTEPKIQAYDLLSVSVTSLNPEASALFNTGQAAVAASMSNFSIASNTSANSIYREGYLVDKEGFIDFPVLGKVKLGGLTKAQAKEHFVSELEKHLKGPIVNVRYLNYKVTVVGEVNRPSTFTIPSERINILEALGMAGDMTAFGKRENVLVIREENGIRKVTRLNLNNKDVLSSPFFYLQQNDVVYVEPSEAKELQSSTRTYYLPIAVAVVSALSIVLSRLF</sequence>
<dbReference type="GO" id="GO:0015288">
    <property type="term" value="F:porin activity"/>
    <property type="evidence" value="ECO:0007669"/>
    <property type="project" value="UniProtKB-KW"/>
</dbReference>
<keyword evidence="11" id="KW-0472">Membrane</keyword>
<keyword evidence="4" id="KW-1134">Transmembrane beta strand</keyword>
<proteinExistence type="inferred from homology"/>
<evidence type="ECO:0000256" key="7">
    <source>
        <dbReference type="ARBA" id="ARBA00022729"/>
    </source>
</evidence>
<reference evidence="19" key="1">
    <citation type="submission" date="2018-08" db="EMBL/GenBank/DDBJ databases">
        <authorList>
            <person name="Liu Z.-W."/>
            <person name="Du Z.-J."/>
        </authorList>
    </citation>
    <scope>NUCLEOTIDE SEQUENCE [LARGE SCALE GENOMIC DNA]</scope>
    <source>
        <strain evidence="19">H4X</strain>
    </source>
</reference>
<dbReference type="Gene3D" id="3.30.1950.10">
    <property type="entry name" value="wza like domain"/>
    <property type="match status" value="1"/>
</dbReference>
<evidence type="ECO:0000259" key="17">
    <source>
        <dbReference type="Pfam" id="PF22461"/>
    </source>
</evidence>
<dbReference type="RefSeq" id="WP_115568400.1">
    <property type="nucleotide sequence ID" value="NZ_QRGR01000046.1"/>
</dbReference>
<dbReference type="Proteomes" id="UP000256708">
    <property type="component" value="Unassembled WGS sequence"/>
</dbReference>
<dbReference type="EMBL" id="QRGR01000046">
    <property type="protein sequence ID" value="RDV11101.1"/>
    <property type="molecule type" value="Genomic_DNA"/>
</dbReference>
<dbReference type="InterPro" id="IPR049712">
    <property type="entry name" value="Poly_export"/>
</dbReference>
<evidence type="ECO:0000256" key="6">
    <source>
        <dbReference type="ARBA" id="ARBA00022692"/>
    </source>
</evidence>
<evidence type="ECO:0000256" key="12">
    <source>
        <dbReference type="ARBA" id="ARBA00023139"/>
    </source>
</evidence>
<comment type="caution">
    <text evidence="18">The sequence shown here is derived from an EMBL/GenBank/DDBJ whole genome shotgun (WGS) entry which is preliminary data.</text>
</comment>
<evidence type="ECO:0000256" key="11">
    <source>
        <dbReference type="ARBA" id="ARBA00023136"/>
    </source>
</evidence>
<dbReference type="InterPro" id="IPR003715">
    <property type="entry name" value="Poly_export_N"/>
</dbReference>
<dbReference type="PANTHER" id="PTHR33619:SF3">
    <property type="entry name" value="POLYSACCHARIDE EXPORT PROTEIN GFCE-RELATED"/>
    <property type="match status" value="1"/>
</dbReference>
<keyword evidence="3" id="KW-0813">Transport</keyword>
<keyword evidence="13" id="KW-0998">Cell outer membrane</keyword>
<feature type="domain" description="SLBB" evidence="17">
    <location>
        <begin position="148"/>
        <end position="227"/>
    </location>
</feature>
<keyword evidence="8" id="KW-0625">Polysaccharide transport</keyword>
<dbReference type="InterPro" id="IPR054765">
    <property type="entry name" value="SLBB_dom"/>
</dbReference>